<dbReference type="OrthoDB" id="3236755at2759"/>
<dbReference type="Pfam" id="PF05699">
    <property type="entry name" value="Dimer_Tnp_hAT"/>
    <property type="match status" value="1"/>
</dbReference>
<accession>A0A5C3N8M8</accession>
<dbReference type="AlphaFoldDB" id="A0A5C3N8M8"/>
<organism evidence="3 4">
    <name type="scientific">Heliocybe sulcata</name>
    <dbReference type="NCBI Taxonomy" id="5364"/>
    <lineage>
        <taxon>Eukaryota</taxon>
        <taxon>Fungi</taxon>
        <taxon>Dikarya</taxon>
        <taxon>Basidiomycota</taxon>
        <taxon>Agaricomycotina</taxon>
        <taxon>Agaricomycetes</taxon>
        <taxon>Gloeophyllales</taxon>
        <taxon>Gloeophyllaceae</taxon>
        <taxon>Heliocybe</taxon>
    </lineage>
</organism>
<evidence type="ECO:0000259" key="2">
    <source>
        <dbReference type="Pfam" id="PF05699"/>
    </source>
</evidence>
<feature type="region of interest" description="Disordered" evidence="1">
    <location>
        <begin position="119"/>
        <end position="167"/>
    </location>
</feature>
<dbReference type="EMBL" id="ML213508">
    <property type="protein sequence ID" value="TFK52816.1"/>
    <property type="molecule type" value="Genomic_DNA"/>
</dbReference>
<evidence type="ECO:0000313" key="4">
    <source>
        <dbReference type="Proteomes" id="UP000305948"/>
    </source>
</evidence>
<feature type="non-terminal residue" evidence="3">
    <location>
        <position position="1"/>
    </location>
</feature>
<proteinExistence type="predicted"/>
<feature type="domain" description="HAT C-terminal dimerisation" evidence="2">
    <location>
        <begin position="20"/>
        <end position="88"/>
    </location>
</feature>
<protein>
    <recommendedName>
        <fullName evidence="2">HAT C-terminal dimerisation domain-containing protein</fullName>
    </recommendedName>
</protein>
<dbReference type="InterPro" id="IPR008906">
    <property type="entry name" value="HATC_C_dom"/>
</dbReference>
<evidence type="ECO:0000313" key="3">
    <source>
        <dbReference type="EMBL" id="TFK52816.1"/>
    </source>
</evidence>
<evidence type="ECO:0000256" key="1">
    <source>
        <dbReference type="SAM" id="MobiDB-lite"/>
    </source>
</evidence>
<name>A0A5C3N8M8_9AGAM</name>
<gene>
    <name evidence="3" type="ORF">OE88DRAFT_1608814</name>
</gene>
<dbReference type="STRING" id="5364.A0A5C3N8M8"/>
<feature type="compositionally biased region" description="Acidic residues" evidence="1">
    <location>
        <begin position="127"/>
        <end position="146"/>
    </location>
</feature>
<feature type="non-terminal residue" evidence="3">
    <location>
        <position position="194"/>
    </location>
</feature>
<reference evidence="3 4" key="1">
    <citation type="journal article" date="2019" name="Nat. Ecol. Evol.">
        <title>Megaphylogeny resolves global patterns of mushroom evolution.</title>
        <authorList>
            <person name="Varga T."/>
            <person name="Krizsan K."/>
            <person name="Foldi C."/>
            <person name="Dima B."/>
            <person name="Sanchez-Garcia M."/>
            <person name="Sanchez-Ramirez S."/>
            <person name="Szollosi G.J."/>
            <person name="Szarkandi J.G."/>
            <person name="Papp V."/>
            <person name="Albert L."/>
            <person name="Andreopoulos W."/>
            <person name="Angelini C."/>
            <person name="Antonin V."/>
            <person name="Barry K.W."/>
            <person name="Bougher N.L."/>
            <person name="Buchanan P."/>
            <person name="Buyck B."/>
            <person name="Bense V."/>
            <person name="Catcheside P."/>
            <person name="Chovatia M."/>
            <person name="Cooper J."/>
            <person name="Damon W."/>
            <person name="Desjardin D."/>
            <person name="Finy P."/>
            <person name="Geml J."/>
            <person name="Haridas S."/>
            <person name="Hughes K."/>
            <person name="Justo A."/>
            <person name="Karasinski D."/>
            <person name="Kautmanova I."/>
            <person name="Kiss B."/>
            <person name="Kocsube S."/>
            <person name="Kotiranta H."/>
            <person name="LaButti K.M."/>
            <person name="Lechner B.E."/>
            <person name="Liimatainen K."/>
            <person name="Lipzen A."/>
            <person name="Lukacs Z."/>
            <person name="Mihaltcheva S."/>
            <person name="Morgado L.N."/>
            <person name="Niskanen T."/>
            <person name="Noordeloos M.E."/>
            <person name="Ohm R.A."/>
            <person name="Ortiz-Santana B."/>
            <person name="Ovrebo C."/>
            <person name="Racz N."/>
            <person name="Riley R."/>
            <person name="Savchenko A."/>
            <person name="Shiryaev A."/>
            <person name="Soop K."/>
            <person name="Spirin V."/>
            <person name="Szebenyi C."/>
            <person name="Tomsovsky M."/>
            <person name="Tulloss R.E."/>
            <person name="Uehling J."/>
            <person name="Grigoriev I.V."/>
            <person name="Vagvolgyi C."/>
            <person name="Papp T."/>
            <person name="Martin F.M."/>
            <person name="Miettinen O."/>
            <person name="Hibbett D.S."/>
            <person name="Nagy L.G."/>
        </authorList>
    </citation>
    <scope>NUCLEOTIDE SEQUENCE [LARGE SCALE GENOMIC DNA]</scope>
    <source>
        <strain evidence="3 4">OMC1185</strain>
    </source>
</reference>
<keyword evidence="4" id="KW-1185">Reference proteome</keyword>
<dbReference type="Proteomes" id="UP000305948">
    <property type="component" value="Unassembled WGS sequence"/>
</dbReference>
<dbReference type="GO" id="GO:0046983">
    <property type="term" value="F:protein dimerization activity"/>
    <property type="evidence" value="ECO:0007669"/>
    <property type="project" value="InterPro"/>
</dbReference>
<sequence length="194" mass="21980">RAQLLVFWRNQYPFDQPLDGQDTLTWWEGLQHHPSADILAMLAIRIFSILVNSMADERTGSRMTWLNSPLRGNQQVRSLTDMIMIGQWYGTHIKDKKTKERRRPTVKFREINKDILRSIQGLKPDSDEQVPDNVTDDSNDEGDDEGDRAGGTTADNSGVVDSADSEEVPVSVILVEDEIDLDSVFLRDLVSPEP</sequence>